<gene>
    <name evidence="2" type="ORF">IP91_05057</name>
</gene>
<dbReference type="EMBL" id="VLLB01000015">
    <property type="protein sequence ID" value="TWI60649.1"/>
    <property type="molecule type" value="Genomic_DNA"/>
</dbReference>
<dbReference type="InterPro" id="IPR036291">
    <property type="entry name" value="NAD(P)-bd_dom_sf"/>
</dbReference>
<evidence type="ECO:0000313" key="3">
    <source>
        <dbReference type="Proteomes" id="UP000318431"/>
    </source>
</evidence>
<dbReference type="AlphaFoldDB" id="A0A562QV38"/>
<evidence type="ECO:0000259" key="1">
    <source>
        <dbReference type="Pfam" id="PF01370"/>
    </source>
</evidence>
<dbReference type="Gene3D" id="3.40.50.720">
    <property type="entry name" value="NAD(P)-binding Rossmann-like Domain"/>
    <property type="match status" value="1"/>
</dbReference>
<dbReference type="Pfam" id="PF01370">
    <property type="entry name" value="Epimerase"/>
    <property type="match status" value="1"/>
</dbReference>
<protein>
    <submittedName>
        <fullName evidence="2">Nucleoside-diphosphate-sugar epimerase</fullName>
    </submittedName>
</protein>
<feature type="domain" description="NAD-dependent epimerase/dehydratase" evidence="1">
    <location>
        <begin position="6"/>
        <end position="217"/>
    </location>
</feature>
<reference evidence="2 3" key="1">
    <citation type="journal article" date="2015" name="Stand. Genomic Sci.">
        <title>Genomic Encyclopedia of Bacterial and Archaeal Type Strains, Phase III: the genomes of soil and plant-associated and newly described type strains.</title>
        <authorList>
            <person name="Whitman W.B."/>
            <person name="Woyke T."/>
            <person name="Klenk H.P."/>
            <person name="Zhou Y."/>
            <person name="Lilburn T.G."/>
            <person name="Beck B.J."/>
            <person name="De Vos P."/>
            <person name="Vandamme P."/>
            <person name="Eisen J.A."/>
            <person name="Garrity G."/>
            <person name="Hugenholtz P."/>
            <person name="Kyrpides N.C."/>
        </authorList>
    </citation>
    <scope>NUCLEOTIDE SEQUENCE [LARGE SCALE GENOMIC DNA]</scope>
    <source>
        <strain evidence="2 3">CGMCC 1.10822</strain>
    </source>
</reference>
<dbReference type="SUPFAM" id="SSF51735">
    <property type="entry name" value="NAD(P)-binding Rossmann-fold domains"/>
    <property type="match status" value="1"/>
</dbReference>
<dbReference type="PANTHER" id="PTHR43245">
    <property type="entry name" value="BIFUNCTIONAL POLYMYXIN RESISTANCE PROTEIN ARNA"/>
    <property type="match status" value="1"/>
</dbReference>
<name>A0A562QV38_9BURK</name>
<comment type="caution">
    <text evidence="2">The sequence shown here is derived from an EMBL/GenBank/DDBJ whole genome shotgun (WGS) entry which is preliminary data.</text>
</comment>
<organism evidence="2 3">
    <name type="scientific">Pseudoduganella lurida</name>
    <dbReference type="NCBI Taxonomy" id="1036180"/>
    <lineage>
        <taxon>Bacteria</taxon>
        <taxon>Pseudomonadati</taxon>
        <taxon>Pseudomonadota</taxon>
        <taxon>Betaproteobacteria</taxon>
        <taxon>Burkholderiales</taxon>
        <taxon>Oxalobacteraceae</taxon>
        <taxon>Telluria group</taxon>
        <taxon>Pseudoduganella</taxon>
    </lineage>
</organism>
<dbReference type="InterPro" id="IPR050177">
    <property type="entry name" value="Lipid_A_modif_metabolic_enz"/>
</dbReference>
<dbReference type="RefSeq" id="WP_145653288.1">
    <property type="nucleotide sequence ID" value="NZ_VLLB01000015.1"/>
</dbReference>
<sequence length="298" mass="31926">MSGPTALLTGATGFIGAALTRRLLADGWQVHVVLRPASSRAALPADGALHVHVHDGSSAGLRAIVGAARPDVVFHLASLFLAQHGPDDTERLIESNVLFSTQLAEAMVAAGAHRLLNTGTSWQHYQDGDYDPVCLYAATKQAFEAILRYYTTCTPLRSVTLKLFDTYGPGDPRPKLMHLLQKTAHSGAHLAMSPGEQLIDLVYIDDVVDAFVAAAGRLLSGAGAASEAFGVSSGRPLPLRELAATFARVSGLPLDIEWGGRPYRPREVMQPWTRYSTLPGWQPRVTLEDGLARLLGST</sequence>
<evidence type="ECO:0000313" key="2">
    <source>
        <dbReference type="EMBL" id="TWI60649.1"/>
    </source>
</evidence>
<dbReference type="Proteomes" id="UP000318431">
    <property type="component" value="Unassembled WGS sequence"/>
</dbReference>
<dbReference type="InterPro" id="IPR001509">
    <property type="entry name" value="Epimerase_deHydtase"/>
</dbReference>
<accession>A0A562QV38</accession>
<dbReference type="OrthoDB" id="5295702at2"/>
<keyword evidence="3" id="KW-1185">Reference proteome</keyword>
<proteinExistence type="predicted"/>